<proteinExistence type="predicted"/>
<dbReference type="Pfam" id="PF25439">
    <property type="entry name" value="TPR_CFAP46_N"/>
    <property type="match status" value="1"/>
</dbReference>
<comment type="caution">
    <text evidence="2">The sequence shown here is derived from an EMBL/GenBank/DDBJ whole genome shotgun (WGS) entry which is preliminary data.</text>
</comment>
<organism evidence="2 3">
    <name type="scientific">Paramecium sonneborni</name>
    <dbReference type="NCBI Taxonomy" id="65129"/>
    <lineage>
        <taxon>Eukaryota</taxon>
        <taxon>Sar</taxon>
        <taxon>Alveolata</taxon>
        <taxon>Ciliophora</taxon>
        <taxon>Intramacronucleata</taxon>
        <taxon>Oligohymenophorea</taxon>
        <taxon>Peniculida</taxon>
        <taxon>Parameciidae</taxon>
        <taxon>Paramecium</taxon>
    </lineage>
</organism>
<evidence type="ECO:0000313" key="2">
    <source>
        <dbReference type="EMBL" id="CAD8047649.1"/>
    </source>
</evidence>
<dbReference type="PANTHER" id="PTHR15977:SF15">
    <property type="entry name" value="CILIA- AND FLAGELLA-ASSOCIATED PROTEIN 46"/>
    <property type="match status" value="1"/>
</dbReference>
<dbReference type="InterPro" id="IPR057466">
    <property type="entry name" value="CFAP46_TPR"/>
</dbReference>
<dbReference type="GO" id="GO:0035082">
    <property type="term" value="P:axoneme assembly"/>
    <property type="evidence" value="ECO:0007669"/>
    <property type="project" value="InterPro"/>
</dbReference>
<dbReference type="Proteomes" id="UP000692954">
    <property type="component" value="Unassembled WGS sequence"/>
</dbReference>
<feature type="compositionally biased region" description="Acidic residues" evidence="1">
    <location>
        <begin position="1212"/>
        <end position="1225"/>
    </location>
</feature>
<keyword evidence="3" id="KW-1185">Reference proteome</keyword>
<gene>
    <name evidence="2" type="ORF">PSON_ATCC_30995.1.T0020553</name>
</gene>
<sequence>MSNEEYIIDNLITEARFFIDHKDDNETFLSQGQDCIDKINQILKKNIRSSFLDISQEVIVKFCEACLFVPDKASIAQQYIDLYFQRNTSQGQFYIRALFVKARLISINGHDRLLKAEDMIKNLKLSLTFVQQGLDIIQKPENKQKYGFLIYNASICVYNIIRPMLKPQWQLSFVDILDKIDKLFDEVDEADYDWRCRFTWLLFYCLYDDRKADSFKLLDRLWETTKKKGDCDFQNSLLRLRIHIGKEYKQALDSASKESETAPAEKAWKSLLMLQKMRSGLIPEAQIEKELINVINSISSAVLPGNEVAATNKLAPVLQERLAESGRVALQYNLINIADSITTFLSKVRQLHQKAYILHEYNKAELFIKKAGPLIDNKTGMRLNSFQIKMQEVERRIEALKTMEKIMVTNKKLNDPDLIFEGAVLIWNISLPFLNSQYRIHVYKAFSMACQLLEQLQCVDHALRVNFHIELAKSDLQEDLAVKAEQHIKKALQLDYSVPLGKVQFKYDDGEDLSLYQRPYDKYLRNLEEKIRLKLNIYQEPRNDIERVITQLENVQAAKSENLKIDILQKCLGSIVNLQEQEYWYDTKLDLVEEEQNKGKILKKQENLYQYKQKKLLAAEIARLAFEWEFNDLAFKACEFVCNDTWDVKNSSEMILAQVECQYRMAQMIIDNLIKDNFEIPFADPIRMEEVENIEEISQEKKDQILQQKRQMCTNFVKGLKLAESIKQTWLVFNGGIYIWNNFLTIFRNPINDSKLLPEITNLLKEFFEIMKNSLKEIEKKQTNDYEIDTKISVLANIGLVYARLMEGKSQFDEVMRVCEALLLTPLSPHTRKLINSMKARVSGTAKTSASKGGGTQQDKKGTKQTQQSQSDSVIFDVVSQLEIIQNSTNKTQTQDLIKKCFETLSSWTAKDNDETELELHAELWARLARLALNEETIQMYKYSLRCVQYSLQMLTSDLSTIPTTRLRWYSLAEYIYSENLLRMLNSETQETESQESLLFSSLQHAIEAANKGVKAGINSLVLDASKQVWNLCAKLEESAQNRKHLIQPVNQCLSYLKECKEKSEPDLVLLLAQLLFKSALENEDYKLGEMAADMVFELIPKNMSKPIWEAKMIFMSKQGKNELQAIVNMKEADSSLQAKVWIRLARVSNNLYKQYTAFNKAIELLKKDSSVEIVEVLIEFSEWLLRNGNEKQLVIENLLQAADTLIEIEMEDDEEEEEEGDEEQNSSTIFSRSTRGKKSTVSKQSKQKSKMTKKTNKNTVKQNKSKEQKSQISGQKSGNQRFSRAANVRTATVKSNKQKSKIFKPREEDANPNRLNCAHYERLMRIHIMLSMISDTMEQSIQYALDAKVFLIKIIEISFQTMNEFEENAAKYTNTNDEKTNKQQQQQQSKPQQQDEFSPRYLLPTCIQEWIKLQFNKEFLEKVKTYEDFNFMGKYLFDKAQLTYTYINNLITIFEKYGLQIHNVPIFVFQKFFVKEILNNTYLDKLIDVKFSKCLHQVGFHNEADLIYQQSNIVKFKLTEQEKKQLLTKTESSVLQQNQSKSADVVEQNLPQANVISEIYIYTILTDLGNELIYSGEIYRAKELLIESHKHAKIVSDQELMGRILCLQGQIAFLEGEFKDSIENHKLSHKLFKNVNQWEVSSIETYKSLQKLGKYDDIRQFLKQITEVLLEVLNQPNYQPNKLQIYQTLTTLYILSSKISTKDLFKEFSYETFKQIIDNLEKSLKCIQHGGFMIHQLDLILNLVNKIIIFIRNKNYTKIDQVEIYFKIIQRLLNSILKPLEQQSRSLLKYTLLIEKESESIRSPIMDLQAKIRVIMASCFIEMGQIKWLRKQMQLPDLQGSDDDNNNDQVDDKPIEQLSNYEPLQKFLTQLTIKIQRAIQPLPQRLESFEKATAILLSTLKQLKKDSFWYTIAEIELVKAKRYLAISKQQLNDVWEIPTQEQDQAIQLQPEEDNQFDYKTDALQSVLKLIKDIESKAFTVLKAKGDNTTVPLEWSIFGFKQMNFYLKMLYESALDILGIKSPEISYDYLCKFQHFAFCEQMFNMVRQSFFGKHKMIVYIRLIKMINSVCGFLSQDAIKLLIEANKLWDNLMIFPLTELQTQLQQTAGFFIMQMSQNKTYLYLGYLHNTKTPIYKVQRIPLDSKTHDKMSQMKMNLDQIKNNLIKTPIILQQDFIKLEDEMEKEYCKFCSDVEQFMKFIPQLIDENINTQEEVPQPVVVDPKAQPPKKDQGKQTKGKPGKDEIASYESPLEQAPGKIDTVVLLIDPKFFEYPIEQLNVFFKIAAMSRDFSMPMYVRRLKNVGFQTQLNNSQKGIEKDKLKYLTYDFKTEDQDLNLDEFNLQKTLSEIQKNVPQLKFEGTFSSSRLASLGELQKYAQTGSSIFWYGSPGVLNILSSKVIMDLSEINTSRFWVVFDKMNAKKSLIEKFSSLDLDGEKTHILEQNFKISVFLTLIDVSTILTTQWSPQIVEFLKAFENLCKQLTEDIYVAACLQRYKAPIIKYEDENGNIIDKKPQQVEIKKGGKAEPVQEIQNLKEVQFEKKRLFTHNFVFVGLPNLRLI</sequence>
<feature type="compositionally biased region" description="Polar residues" evidence="1">
    <location>
        <begin position="1271"/>
        <end position="1283"/>
    </location>
</feature>
<feature type="compositionally biased region" description="Basic residues" evidence="1">
    <location>
        <begin position="1235"/>
        <end position="1257"/>
    </location>
</feature>
<feature type="region of interest" description="Disordered" evidence="1">
    <location>
        <begin position="1212"/>
        <end position="1313"/>
    </location>
</feature>
<reference evidence="2" key="1">
    <citation type="submission" date="2021-01" db="EMBL/GenBank/DDBJ databases">
        <authorList>
            <consortium name="Genoscope - CEA"/>
            <person name="William W."/>
        </authorList>
    </citation>
    <scope>NUCLEOTIDE SEQUENCE</scope>
</reference>
<evidence type="ECO:0000313" key="3">
    <source>
        <dbReference type="Proteomes" id="UP000692954"/>
    </source>
</evidence>
<dbReference type="OrthoDB" id="68437at2759"/>
<dbReference type="InterPro" id="IPR039586">
    <property type="entry name" value="CFAP46"/>
</dbReference>
<feature type="region of interest" description="Disordered" evidence="1">
    <location>
        <begin position="2216"/>
        <end position="2248"/>
    </location>
</feature>
<accession>A0A8S1K200</accession>
<dbReference type="PANTHER" id="PTHR15977">
    <property type="entry name" value="CILIA- AND FLAGELLA-ASSOCIATED PROTEIN 46"/>
    <property type="match status" value="1"/>
</dbReference>
<dbReference type="EMBL" id="CAJJDN010000002">
    <property type="protein sequence ID" value="CAD8047649.1"/>
    <property type="molecule type" value="Genomic_DNA"/>
</dbReference>
<protein>
    <submittedName>
        <fullName evidence="2">Uncharacterized protein</fullName>
    </submittedName>
</protein>
<name>A0A8S1K200_9CILI</name>
<feature type="compositionally biased region" description="Low complexity" evidence="1">
    <location>
        <begin position="1383"/>
        <end position="1395"/>
    </location>
</feature>
<evidence type="ECO:0000256" key="1">
    <source>
        <dbReference type="SAM" id="MobiDB-lite"/>
    </source>
</evidence>
<feature type="compositionally biased region" description="Basic and acidic residues" evidence="1">
    <location>
        <begin position="2226"/>
        <end position="2243"/>
    </location>
</feature>
<feature type="region of interest" description="Disordered" evidence="1">
    <location>
        <begin position="1376"/>
        <end position="1397"/>
    </location>
</feature>
<feature type="region of interest" description="Disordered" evidence="1">
    <location>
        <begin position="842"/>
        <end position="869"/>
    </location>
</feature>
<dbReference type="GO" id="GO:0060294">
    <property type="term" value="P:cilium movement involved in cell motility"/>
    <property type="evidence" value="ECO:0007669"/>
    <property type="project" value="InterPro"/>
</dbReference>